<dbReference type="AlphaFoldDB" id="A0A426Z777"/>
<feature type="compositionally biased region" description="Basic and acidic residues" evidence="1">
    <location>
        <begin position="12"/>
        <end position="37"/>
    </location>
</feature>
<reference evidence="2 3" key="1">
    <citation type="journal article" date="2014" name="Agronomy (Basel)">
        <title>A Draft Genome Sequence for Ensete ventricosum, the Drought-Tolerant Tree Against Hunger.</title>
        <authorList>
            <person name="Harrison J."/>
            <person name="Moore K.A."/>
            <person name="Paszkiewicz K."/>
            <person name="Jones T."/>
            <person name="Grant M."/>
            <person name="Ambacheew D."/>
            <person name="Muzemil S."/>
            <person name="Studholme D.J."/>
        </authorList>
    </citation>
    <scope>NUCLEOTIDE SEQUENCE [LARGE SCALE GENOMIC DNA]</scope>
</reference>
<dbReference type="EMBL" id="AMZH03008048">
    <property type="protein sequence ID" value="RRT59825.1"/>
    <property type="molecule type" value="Genomic_DNA"/>
</dbReference>
<evidence type="ECO:0000256" key="1">
    <source>
        <dbReference type="SAM" id="MobiDB-lite"/>
    </source>
</evidence>
<comment type="caution">
    <text evidence="2">The sequence shown here is derived from an EMBL/GenBank/DDBJ whole genome shotgun (WGS) entry which is preliminary data.</text>
</comment>
<sequence>MDHSGPNIANTKCKERGRKLGTEIGLKEEKRDGEGSKPGRRIGRRAAEGRRLGILAREAPSNLHDTDHGDGKTDELVGVWVGVGTMSEAGGGSCETICDRTVEIHRLGLRPRIEPDDLSAGLSSGIRPVLGIYVMGFGFSQRSALFLDTKPPGHLGVRLSLAFNQSTFGTPTPSFASFAGKALLIFRCFVRVCGVELEGGMYVKQHKPIKWDE</sequence>
<organism evidence="2 3">
    <name type="scientific">Ensete ventricosum</name>
    <name type="common">Abyssinian banana</name>
    <name type="synonym">Musa ensete</name>
    <dbReference type="NCBI Taxonomy" id="4639"/>
    <lineage>
        <taxon>Eukaryota</taxon>
        <taxon>Viridiplantae</taxon>
        <taxon>Streptophyta</taxon>
        <taxon>Embryophyta</taxon>
        <taxon>Tracheophyta</taxon>
        <taxon>Spermatophyta</taxon>
        <taxon>Magnoliopsida</taxon>
        <taxon>Liliopsida</taxon>
        <taxon>Zingiberales</taxon>
        <taxon>Musaceae</taxon>
        <taxon>Ensete</taxon>
    </lineage>
</organism>
<accession>A0A426Z777</accession>
<feature type="region of interest" description="Disordered" evidence="1">
    <location>
        <begin position="1"/>
        <end position="51"/>
    </location>
</feature>
<protein>
    <submittedName>
        <fullName evidence="2">Uncharacterized protein</fullName>
    </submittedName>
</protein>
<evidence type="ECO:0000313" key="3">
    <source>
        <dbReference type="Proteomes" id="UP000287651"/>
    </source>
</evidence>
<name>A0A426Z777_ENSVE</name>
<gene>
    <name evidence="2" type="ORF">B296_00027355</name>
</gene>
<evidence type="ECO:0000313" key="2">
    <source>
        <dbReference type="EMBL" id="RRT59825.1"/>
    </source>
</evidence>
<proteinExistence type="predicted"/>
<dbReference type="Proteomes" id="UP000287651">
    <property type="component" value="Unassembled WGS sequence"/>
</dbReference>